<dbReference type="InterPro" id="IPR003245">
    <property type="entry name" value="Phytocyanin_dom"/>
</dbReference>
<name>A0AAV3QSV2_LITER</name>
<keyword evidence="5" id="KW-0472">Membrane</keyword>
<evidence type="ECO:0000259" key="7">
    <source>
        <dbReference type="PROSITE" id="PS51485"/>
    </source>
</evidence>
<keyword evidence="6" id="KW-0732">Signal</keyword>
<feature type="chain" id="PRO_5043450102" description="Phytocyanin domain-containing protein" evidence="6">
    <location>
        <begin position="24"/>
        <end position="194"/>
    </location>
</feature>
<dbReference type="PROSITE" id="PS00196">
    <property type="entry name" value="COPPER_BLUE"/>
    <property type="match status" value="1"/>
</dbReference>
<dbReference type="SUPFAM" id="SSF49503">
    <property type="entry name" value="Cupredoxins"/>
    <property type="match status" value="1"/>
</dbReference>
<organism evidence="8 9">
    <name type="scientific">Lithospermum erythrorhizon</name>
    <name type="common">Purple gromwell</name>
    <name type="synonym">Lithospermum officinale var. erythrorhizon</name>
    <dbReference type="NCBI Taxonomy" id="34254"/>
    <lineage>
        <taxon>Eukaryota</taxon>
        <taxon>Viridiplantae</taxon>
        <taxon>Streptophyta</taxon>
        <taxon>Embryophyta</taxon>
        <taxon>Tracheophyta</taxon>
        <taxon>Spermatophyta</taxon>
        <taxon>Magnoliopsida</taxon>
        <taxon>eudicotyledons</taxon>
        <taxon>Gunneridae</taxon>
        <taxon>Pentapetalae</taxon>
        <taxon>asterids</taxon>
        <taxon>lamiids</taxon>
        <taxon>Boraginales</taxon>
        <taxon>Boraginaceae</taxon>
        <taxon>Boraginoideae</taxon>
        <taxon>Lithospermeae</taxon>
        <taxon>Lithospermum</taxon>
    </lineage>
</organism>
<dbReference type="PANTHER" id="PTHR33021:SF193">
    <property type="entry name" value="OS06G0218600 PROTEIN"/>
    <property type="match status" value="1"/>
</dbReference>
<keyword evidence="9" id="KW-1185">Reference proteome</keyword>
<keyword evidence="1" id="KW-0479">Metal-binding</keyword>
<evidence type="ECO:0000256" key="1">
    <source>
        <dbReference type="ARBA" id="ARBA00022723"/>
    </source>
</evidence>
<feature type="transmembrane region" description="Helical" evidence="5">
    <location>
        <begin position="173"/>
        <end position="193"/>
    </location>
</feature>
<proteinExistence type="predicted"/>
<accession>A0AAV3QSV2</accession>
<reference evidence="8 9" key="1">
    <citation type="submission" date="2024-01" db="EMBL/GenBank/DDBJ databases">
        <title>The complete chloroplast genome sequence of Lithospermum erythrorhizon: insights into the phylogenetic relationship among Boraginaceae species and the maternal lineages of purple gromwells.</title>
        <authorList>
            <person name="Okada T."/>
            <person name="Watanabe K."/>
        </authorList>
    </citation>
    <scope>NUCLEOTIDE SEQUENCE [LARGE SCALE GENOMIC DNA]</scope>
</reference>
<dbReference type="Pfam" id="PF02298">
    <property type="entry name" value="Cu_bind_like"/>
    <property type="match status" value="1"/>
</dbReference>
<keyword evidence="3" id="KW-0325">Glycoprotein</keyword>
<dbReference type="InterPro" id="IPR028871">
    <property type="entry name" value="BlueCu_1_BS"/>
</dbReference>
<evidence type="ECO:0000256" key="2">
    <source>
        <dbReference type="ARBA" id="ARBA00023008"/>
    </source>
</evidence>
<evidence type="ECO:0000313" key="8">
    <source>
        <dbReference type="EMBL" id="GAA0167164.1"/>
    </source>
</evidence>
<comment type="caution">
    <text evidence="8">The sequence shown here is derived from an EMBL/GenBank/DDBJ whole genome shotgun (WGS) entry which is preliminary data.</text>
</comment>
<dbReference type="Gene3D" id="2.60.40.420">
    <property type="entry name" value="Cupredoxins - blue copper proteins"/>
    <property type="match status" value="1"/>
</dbReference>
<sequence>MARFGSAIVCFMLIAYLARPAMSVTYTVGDTGGWALGVDYGTWASDKTLKVGDSLVFNYGSSHSVSEVTASDYNSCSSSNALTTDTSGATTIALKTTGKHYFVCGVPGHCDGGMKLAVTVKGATDTATPSGTTTTPSGATTTNPETPTTSTTTTPTSTNNAVPHPASSAGGSLLSPFGGVFVACFGAMFKLILV</sequence>
<dbReference type="InterPro" id="IPR039391">
    <property type="entry name" value="Phytocyanin-like"/>
</dbReference>
<feature type="region of interest" description="Disordered" evidence="4">
    <location>
        <begin position="125"/>
        <end position="166"/>
    </location>
</feature>
<evidence type="ECO:0000256" key="3">
    <source>
        <dbReference type="ARBA" id="ARBA00023180"/>
    </source>
</evidence>
<dbReference type="FunFam" id="2.60.40.420:FF:000003">
    <property type="entry name" value="Blue copper"/>
    <property type="match status" value="1"/>
</dbReference>
<evidence type="ECO:0000256" key="4">
    <source>
        <dbReference type="SAM" id="MobiDB-lite"/>
    </source>
</evidence>
<gene>
    <name evidence="8" type="ORF">LIER_22157</name>
</gene>
<feature type="domain" description="Phytocyanin" evidence="7">
    <location>
        <begin position="24"/>
        <end position="122"/>
    </location>
</feature>
<evidence type="ECO:0000256" key="6">
    <source>
        <dbReference type="SAM" id="SignalP"/>
    </source>
</evidence>
<protein>
    <recommendedName>
        <fullName evidence="7">Phytocyanin domain-containing protein</fullName>
    </recommendedName>
</protein>
<dbReference type="GO" id="GO:0046872">
    <property type="term" value="F:metal ion binding"/>
    <property type="evidence" value="ECO:0007669"/>
    <property type="project" value="UniProtKB-KW"/>
</dbReference>
<keyword evidence="5" id="KW-0812">Transmembrane</keyword>
<dbReference type="PANTHER" id="PTHR33021">
    <property type="entry name" value="BLUE COPPER PROTEIN"/>
    <property type="match status" value="1"/>
</dbReference>
<feature type="signal peptide" evidence="6">
    <location>
        <begin position="1"/>
        <end position="23"/>
    </location>
</feature>
<feature type="compositionally biased region" description="Low complexity" evidence="4">
    <location>
        <begin position="125"/>
        <end position="160"/>
    </location>
</feature>
<dbReference type="GO" id="GO:0009055">
    <property type="term" value="F:electron transfer activity"/>
    <property type="evidence" value="ECO:0007669"/>
    <property type="project" value="InterPro"/>
</dbReference>
<dbReference type="EMBL" id="BAABME010005988">
    <property type="protein sequence ID" value="GAA0167164.1"/>
    <property type="molecule type" value="Genomic_DNA"/>
</dbReference>
<dbReference type="GO" id="GO:0005886">
    <property type="term" value="C:plasma membrane"/>
    <property type="evidence" value="ECO:0007669"/>
    <property type="project" value="TreeGrafter"/>
</dbReference>
<dbReference type="AlphaFoldDB" id="A0AAV3QSV2"/>
<evidence type="ECO:0000313" key="9">
    <source>
        <dbReference type="Proteomes" id="UP001454036"/>
    </source>
</evidence>
<evidence type="ECO:0000256" key="5">
    <source>
        <dbReference type="SAM" id="Phobius"/>
    </source>
</evidence>
<keyword evidence="2" id="KW-0186">Copper</keyword>
<dbReference type="PROSITE" id="PS51485">
    <property type="entry name" value="PHYTOCYANIN"/>
    <property type="match status" value="1"/>
</dbReference>
<dbReference type="Proteomes" id="UP001454036">
    <property type="component" value="Unassembled WGS sequence"/>
</dbReference>
<dbReference type="CDD" id="cd04216">
    <property type="entry name" value="Phytocyanin"/>
    <property type="match status" value="1"/>
</dbReference>
<dbReference type="InterPro" id="IPR008972">
    <property type="entry name" value="Cupredoxin"/>
</dbReference>
<keyword evidence="5" id="KW-1133">Transmembrane helix</keyword>